<accession>V5G4W1</accession>
<dbReference type="GO" id="GO:0071942">
    <property type="term" value="C:XPC complex"/>
    <property type="evidence" value="ECO:0007669"/>
    <property type="project" value="TreeGrafter"/>
</dbReference>
<feature type="compositionally biased region" description="Low complexity" evidence="12">
    <location>
        <begin position="659"/>
        <end position="669"/>
    </location>
</feature>
<dbReference type="GO" id="GO:0008757">
    <property type="term" value="F:S-adenosylmethionine-dependent methyltransferase activity"/>
    <property type="evidence" value="ECO:0007669"/>
    <property type="project" value="InterPro"/>
</dbReference>
<dbReference type="InterPro" id="IPR018328">
    <property type="entry name" value="Rad4_beta-hairpin_dom3"/>
</dbReference>
<dbReference type="eggNOG" id="KOG2179">
    <property type="taxonomic scope" value="Eukaryota"/>
</dbReference>
<feature type="site" description="Important for induction of apoptosis" evidence="10">
    <location>
        <position position="1308"/>
    </location>
</feature>
<dbReference type="PROSITE" id="PS00892">
    <property type="entry name" value="HIT_1"/>
    <property type="match status" value="1"/>
</dbReference>
<dbReference type="eggNOG" id="KOG3379">
    <property type="taxonomic scope" value="Eukaryota"/>
</dbReference>
<dbReference type="CDD" id="cd01275">
    <property type="entry name" value="FHIT"/>
    <property type="match status" value="1"/>
</dbReference>
<evidence type="ECO:0000256" key="9">
    <source>
        <dbReference type="PIRSR" id="PIRSR639383-2"/>
    </source>
</evidence>
<evidence type="ECO:0000256" key="4">
    <source>
        <dbReference type="ARBA" id="ARBA00022763"/>
    </source>
</evidence>
<dbReference type="GO" id="GO:0000111">
    <property type="term" value="C:nucleotide-excision repair factor 2 complex"/>
    <property type="evidence" value="ECO:0007669"/>
    <property type="project" value="TreeGrafter"/>
</dbReference>
<feature type="active site" description="Tele-AMP-histidine intermediate" evidence="8">
    <location>
        <position position="1287"/>
    </location>
</feature>
<evidence type="ECO:0000256" key="10">
    <source>
        <dbReference type="PIRSR" id="PIRSR639383-3"/>
    </source>
</evidence>
<feature type="compositionally biased region" description="Acidic residues" evidence="12">
    <location>
        <begin position="361"/>
        <end position="378"/>
    </location>
</feature>
<keyword evidence="4" id="KW-0227">DNA damage</keyword>
<dbReference type="GO" id="GO:0006289">
    <property type="term" value="P:nucleotide-excision repair"/>
    <property type="evidence" value="ECO:0007669"/>
    <property type="project" value="InterPro"/>
</dbReference>
<feature type="short sequence motif" description="Histidine triad motif" evidence="11">
    <location>
        <begin position="1285"/>
        <end position="1289"/>
    </location>
</feature>
<dbReference type="InterPro" id="IPR036985">
    <property type="entry name" value="Transglutaminase-like_sf"/>
</dbReference>
<dbReference type="InterPro" id="IPR018326">
    <property type="entry name" value="Rad4_beta-hairpin_dom1"/>
</dbReference>
<keyword evidence="6" id="KW-0234">DNA repair</keyword>
<dbReference type="PANTHER" id="PTHR12135">
    <property type="entry name" value="DNA REPAIR PROTEIN XP-C / RAD4"/>
    <property type="match status" value="1"/>
</dbReference>
<feature type="region of interest" description="Disordered" evidence="12">
    <location>
        <begin position="633"/>
        <end position="670"/>
    </location>
</feature>
<proteinExistence type="inferred from homology"/>
<keyword evidence="15" id="KW-1185">Reference proteome</keyword>
<dbReference type="GO" id="GO:0005737">
    <property type="term" value="C:cytoplasm"/>
    <property type="evidence" value="ECO:0007669"/>
    <property type="project" value="TreeGrafter"/>
</dbReference>
<evidence type="ECO:0000256" key="7">
    <source>
        <dbReference type="ARBA" id="ARBA00023242"/>
    </source>
</evidence>
<evidence type="ECO:0000256" key="6">
    <source>
        <dbReference type="ARBA" id="ARBA00023204"/>
    </source>
</evidence>
<keyword evidence="3" id="KW-0547">Nucleotide-binding</keyword>
<feature type="compositionally biased region" description="Acidic residues" evidence="12">
    <location>
        <begin position="649"/>
        <end position="658"/>
    </location>
</feature>
<dbReference type="SUPFAM" id="SSF53335">
    <property type="entry name" value="S-adenosyl-L-methionine-dependent methyltransferases"/>
    <property type="match status" value="1"/>
</dbReference>
<dbReference type="Gene3D" id="3.90.260.10">
    <property type="entry name" value="Transglutaminase-like"/>
    <property type="match status" value="1"/>
</dbReference>
<evidence type="ECO:0000256" key="12">
    <source>
        <dbReference type="SAM" id="MobiDB-lite"/>
    </source>
</evidence>
<dbReference type="SMART" id="SM01030">
    <property type="entry name" value="BHD_1"/>
    <property type="match status" value="1"/>
</dbReference>
<name>V5G4W1_BYSSN</name>
<feature type="compositionally biased region" description="Polar residues" evidence="12">
    <location>
        <begin position="1064"/>
        <end position="1085"/>
    </location>
</feature>
<evidence type="ECO:0000256" key="11">
    <source>
        <dbReference type="PROSITE-ProRule" id="PRU00464"/>
    </source>
</evidence>
<evidence type="ECO:0000313" key="14">
    <source>
        <dbReference type="EMBL" id="GAD95877.1"/>
    </source>
</evidence>
<dbReference type="Pfam" id="PF10403">
    <property type="entry name" value="BHD_1"/>
    <property type="match status" value="1"/>
</dbReference>
<dbReference type="CDD" id="cd02440">
    <property type="entry name" value="AdoMet_MTases"/>
    <property type="match status" value="1"/>
</dbReference>
<dbReference type="SMART" id="SM01031">
    <property type="entry name" value="BHD_2"/>
    <property type="match status" value="1"/>
</dbReference>
<comment type="similarity">
    <text evidence="2">Belongs to the XPC family.</text>
</comment>
<dbReference type="Gene3D" id="3.40.50.150">
    <property type="entry name" value="Vaccinia Virus protein VP39"/>
    <property type="match status" value="1"/>
</dbReference>
<dbReference type="SUPFAM" id="SSF54001">
    <property type="entry name" value="Cysteine proteinases"/>
    <property type="match status" value="1"/>
</dbReference>
<dbReference type="InterPro" id="IPR018327">
    <property type="entry name" value="BHD_2"/>
</dbReference>
<dbReference type="GO" id="GO:0003684">
    <property type="term" value="F:damaged DNA binding"/>
    <property type="evidence" value="ECO:0007669"/>
    <property type="project" value="InterPro"/>
</dbReference>
<evidence type="ECO:0000313" key="15">
    <source>
        <dbReference type="Proteomes" id="UP000018001"/>
    </source>
</evidence>
<dbReference type="GO" id="GO:0003697">
    <property type="term" value="F:single-stranded DNA binding"/>
    <property type="evidence" value="ECO:0007669"/>
    <property type="project" value="TreeGrafter"/>
</dbReference>
<dbReference type="GO" id="GO:0016787">
    <property type="term" value="F:hydrolase activity"/>
    <property type="evidence" value="ECO:0007669"/>
    <property type="project" value="UniProtKB-KW"/>
</dbReference>
<feature type="compositionally biased region" description="Basic and acidic residues" evidence="12">
    <location>
        <begin position="1364"/>
        <end position="1375"/>
    </location>
</feature>
<keyword evidence="7" id="KW-0539">Nucleus</keyword>
<keyword evidence="5" id="KW-0378">Hydrolase</keyword>
<feature type="compositionally biased region" description="Basic and acidic residues" evidence="12">
    <location>
        <begin position="1140"/>
        <end position="1150"/>
    </location>
</feature>
<dbReference type="InterPro" id="IPR004583">
    <property type="entry name" value="DNA_repair_Rad4"/>
</dbReference>
<evidence type="ECO:0000259" key="13">
    <source>
        <dbReference type="PROSITE" id="PS51084"/>
    </source>
</evidence>
<dbReference type="Pfam" id="PF03835">
    <property type="entry name" value="Rad4"/>
    <property type="match status" value="1"/>
</dbReference>
<dbReference type="InterPro" id="IPR038765">
    <property type="entry name" value="Papain-like_cys_pep_sf"/>
</dbReference>
<feature type="compositionally biased region" description="Acidic residues" evidence="12">
    <location>
        <begin position="1156"/>
        <end position="1174"/>
    </location>
</feature>
<dbReference type="InterPro" id="IPR029063">
    <property type="entry name" value="SAM-dependent_MTases_sf"/>
</dbReference>
<dbReference type="Proteomes" id="UP000018001">
    <property type="component" value="Unassembled WGS sequence"/>
</dbReference>
<dbReference type="Pfam" id="PF10404">
    <property type="entry name" value="BHD_2"/>
    <property type="match status" value="1"/>
</dbReference>
<evidence type="ECO:0000256" key="8">
    <source>
        <dbReference type="PIRSR" id="PIRSR639383-1"/>
    </source>
</evidence>
<dbReference type="InterPro" id="IPR018325">
    <property type="entry name" value="Rad4/PNGase_transGLS-fold"/>
</dbReference>
<feature type="region of interest" description="Disordered" evidence="12">
    <location>
        <begin position="1062"/>
        <end position="1174"/>
    </location>
</feature>
<organism evidence="14 15">
    <name type="scientific">Byssochlamys spectabilis (strain No. 5 / NBRC 109023)</name>
    <name type="common">Paecilomyces variotii</name>
    <dbReference type="NCBI Taxonomy" id="1356009"/>
    <lineage>
        <taxon>Eukaryota</taxon>
        <taxon>Fungi</taxon>
        <taxon>Dikarya</taxon>
        <taxon>Ascomycota</taxon>
        <taxon>Pezizomycotina</taxon>
        <taxon>Eurotiomycetes</taxon>
        <taxon>Eurotiomycetidae</taxon>
        <taxon>Eurotiales</taxon>
        <taxon>Thermoascaceae</taxon>
        <taxon>Paecilomyces</taxon>
    </lineage>
</organism>
<dbReference type="InterPro" id="IPR013216">
    <property type="entry name" value="Methyltransf_11"/>
</dbReference>
<dbReference type="SMART" id="SM01032">
    <property type="entry name" value="BHD_3"/>
    <property type="match status" value="1"/>
</dbReference>
<evidence type="ECO:0000256" key="2">
    <source>
        <dbReference type="ARBA" id="ARBA00009525"/>
    </source>
</evidence>
<dbReference type="InterPro" id="IPR011146">
    <property type="entry name" value="HIT-like"/>
</dbReference>
<feature type="region of interest" description="Disordered" evidence="12">
    <location>
        <begin position="303"/>
        <end position="394"/>
    </location>
</feature>
<dbReference type="PANTHER" id="PTHR12135:SF2">
    <property type="entry name" value="DNA REPAIR PROTEIN RAD34"/>
    <property type="match status" value="1"/>
</dbReference>
<evidence type="ECO:0000256" key="5">
    <source>
        <dbReference type="ARBA" id="ARBA00022801"/>
    </source>
</evidence>
<feature type="compositionally biased region" description="Polar residues" evidence="12">
    <location>
        <begin position="637"/>
        <end position="647"/>
    </location>
</feature>
<dbReference type="PROSITE" id="PS51084">
    <property type="entry name" value="HIT_2"/>
    <property type="match status" value="1"/>
</dbReference>
<dbReference type="GO" id="GO:0000166">
    <property type="term" value="F:nucleotide binding"/>
    <property type="evidence" value="ECO:0007669"/>
    <property type="project" value="UniProtKB-KW"/>
</dbReference>
<dbReference type="InterPro" id="IPR042488">
    <property type="entry name" value="Rad4_BHD3_sf"/>
</dbReference>
<feature type="binding site" evidence="9">
    <location>
        <begin position="1280"/>
        <end position="1283"/>
    </location>
    <ligand>
        <name>substrate</name>
    </ligand>
</feature>
<dbReference type="HOGENOM" id="CLU_255994_0_0_1"/>
<feature type="compositionally biased region" description="Low complexity" evidence="12">
    <location>
        <begin position="339"/>
        <end position="348"/>
    </location>
</feature>
<dbReference type="eggNOG" id="KOG3010">
    <property type="taxonomic scope" value="Eukaryota"/>
</dbReference>
<evidence type="ECO:0000256" key="1">
    <source>
        <dbReference type="ARBA" id="ARBA00004123"/>
    </source>
</evidence>
<dbReference type="Gene3D" id="3.30.70.2460">
    <property type="entry name" value="Rad4, beta-hairpin domain BHD3"/>
    <property type="match status" value="1"/>
</dbReference>
<dbReference type="InterPro" id="IPR019808">
    <property type="entry name" value="Histidine_triad_CS"/>
</dbReference>
<dbReference type="FunFam" id="3.30.70.2460:FF:000001">
    <property type="entry name" value="DNA repair protein Rad4 family"/>
    <property type="match status" value="1"/>
</dbReference>
<dbReference type="Gene3D" id="2.20.20.110">
    <property type="entry name" value="Rad4, beta-hairpin domain BHD1"/>
    <property type="match status" value="1"/>
</dbReference>
<evidence type="ECO:0000256" key="3">
    <source>
        <dbReference type="ARBA" id="ARBA00022741"/>
    </source>
</evidence>
<dbReference type="GO" id="GO:0006298">
    <property type="term" value="P:mismatch repair"/>
    <property type="evidence" value="ECO:0007669"/>
    <property type="project" value="TreeGrafter"/>
</dbReference>
<feature type="compositionally biased region" description="Basic and acidic residues" evidence="12">
    <location>
        <begin position="1347"/>
        <end position="1356"/>
    </location>
</feature>
<dbReference type="Gene3D" id="3.30.428.10">
    <property type="entry name" value="HIT-like"/>
    <property type="match status" value="1"/>
</dbReference>
<feature type="compositionally biased region" description="Basic and acidic residues" evidence="12">
    <location>
        <begin position="501"/>
        <end position="514"/>
    </location>
</feature>
<dbReference type="Pfam" id="PF08241">
    <property type="entry name" value="Methyltransf_11"/>
    <property type="match status" value="1"/>
</dbReference>
<dbReference type="SUPFAM" id="SSF54197">
    <property type="entry name" value="HIT-like"/>
    <property type="match status" value="1"/>
</dbReference>
<dbReference type="Pfam" id="PF01230">
    <property type="entry name" value="HIT"/>
    <property type="match status" value="1"/>
</dbReference>
<feature type="binding site" evidence="9">
    <location>
        <position position="1274"/>
    </location>
    <ligand>
        <name>substrate</name>
    </ligand>
</feature>
<feature type="binding site" evidence="9">
    <location>
        <position position="1289"/>
    </location>
    <ligand>
        <name>substrate</name>
    </ligand>
</feature>
<sequence>MTTFSQQTFGHAAYATFRPTYPDSLYKRVLSYHSGRHDVLVDLGTGHGLAARSLCGAFTKVYGVDQSTGMIEQARQKTTASTNIEYRQASAESLPFLEDGSVDLVVAGQAAHWFDYPALFQELRRIVRPGGSIAFWGYKDPVLPGHPEATRILHHYSYGDHPDLLGPYWSYSRVIIQDNLHAMQPPDDDWTDIQRIEYEPGRSAPGTGEGTMLMTKTLTLEQVLGYIRTYSAFHGWQQAHPEQKAKSDGASRLLYRHSVRFRLDKSATPDKRFTFSLLNSFRLLATPRSYIKILLMPPFVPRKRSLSVDEPPSAKRPTRSSEDVAHPSIEISDSEDSDSSLSDAPPSENEASKDSSPDLSGDSESESSDDAVDWEDAMDNAGPSASNTTPATPAVETGDLELTLDKNEIHLTDLLEGKKGPTKIERFIRMQTHCMHVQCLLFHNAIRNAWISDTKVHDILRNKLPEGIQKEVKKWRISSGLEMPEEKPPDKSKKKGRKGKNKEASRDWGEDSSRVEPGQPDMSRGDPLISLLRILAAYWKKQFKVTAPGLRKRGYMPLAVLEGEIKSFQNDDHDPVKHGERIRNREEFRSVAECMQGSRDVGAHLFTALLRALGIEARLVSSLQPLGFGWTKAESYTPPNKGQTPTGGEQEEKEEESDSSMSDEAISTSKGYDHDLPFPIYWTEAVSPVTHEVIPVDPIVLSNPVATTPELLALFEPRGVKAERAKQVISYVVAYSPDGTAKDVTTRYLRRRMWPGKTKGYRLPVEKIPKPGRKGQYFEYDWFRVTMRGYTRPENKRTVVDDVEDAKDLLPHQSDKKPAKEGDTLQSLRASTEFVLERFLRREEAIRPGAKHVRTFTSGKGNKAKEEKVFRRQDVLKCQSAESWHKEGRQVIVGERPLKLVPIRAVTLMRKREVDEFERETGEKPKQGLYAHYQTEWIVPPPIQNGVIPKNEYGNIDCFVPSMIPQGASHIPWRGTVRVCKKLGIDYAEAVTGFEFGSKMAVPIIEGVVVAAENAGLVKDAWRADEAERQKKEQLKQEKRILQTWRKFLMGLRIAERVREEYGQDSNATEADSHNPFTNRRQTQHLPEENEPSPDPIDHGGGFLLPGQDDGDDGDLIVEHHHPAHTRSLSNLVTDGTPEGEGKSKDREDGMGLSDSDMDSPLSDDDHDDDDDEPEYIEARRAPSMALAAKAAGPIYFGPFVVTTQVFFLTPLSYALVNLKPILPGHVLVSPRRSVPRVADLTPDEATDLFLTVRRVGRMIERVYSASSLNIAIQDGVDAGQSVPHVHTHIIPRRRADLDHKGGTDAVYKMMDGDEGDIGRFQWQRMEEIARKEDGQARRTGFPAVDNDARKPRSMEEMEAEAEMLAKEMEKEPLD</sequence>
<dbReference type="InParanoid" id="V5G4W1"/>
<protein>
    <submittedName>
        <fullName evidence="14">DNA repair protein rhp42</fullName>
    </submittedName>
</protein>
<gene>
    <name evidence="14" type="ORF">PVAR5_4525</name>
</gene>
<feature type="binding site" evidence="9">
    <location>
        <position position="1218"/>
    </location>
    <ligand>
        <name>substrate</name>
    </ligand>
</feature>
<dbReference type="InterPro" id="IPR039383">
    <property type="entry name" value="FHIT"/>
</dbReference>
<comment type="subcellular location">
    <subcellularLocation>
        <location evidence="1">Nucleus</location>
    </subcellularLocation>
</comment>
<feature type="region of interest" description="Disordered" evidence="12">
    <location>
        <begin position="1333"/>
        <end position="1375"/>
    </location>
</feature>
<feature type="domain" description="HIT" evidence="13">
    <location>
        <begin position="1214"/>
        <end position="1300"/>
    </location>
</feature>
<dbReference type="Pfam" id="PF10405">
    <property type="entry name" value="BHD_3"/>
    <property type="match status" value="1"/>
</dbReference>
<dbReference type="EMBL" id="BAUL01000142">
    <property type="protein sequence ID" value="GAD95877.1"/>
    <property type="molecule type" value="Genomic_DNA"/>
</dbReference>
<feature type="region of interest" description="Disordered" evidence="12">
    <location>
        <begin position="479"/>
        <end position="522"/>
    </location>
</feature>
<reference evidence="15" key="1">
    <citation type="journal article" date="2014" name="Genome Announc.">
        <title>Draft genome sequence of the formaldehyde-resistant fungus Byssochlamys spectabilis No. 5 (anamorph Paecilomyces variotii No. 5) (NBRC109023).</title>
        <authorList>
            <person name="Oka T."/>
            <person name="Ekino K."/>
            <person name="Fukuda K."/>
            <person name="Nomura Y."/>
        </authorList>
    </citation>
    <scope>NUCLEOTIDE SEQUENCE [LARGE SCALE GENOMIC DNA]</scope>
    <source>
        <strain evidence="15">No. 5 / NBRC 109023</strain>
    </source>
</reference>
<dbReference type="OrthoDB" id="300780at2759"/>
<dbReference type="InterPro" id="IPR036265">
    <property type="entry name" value="HIT-like_sf"/>
</dbReference>
<dbReference type="FunFam" id="3.30.428.10:FF:000011">
    <property type="entry name" value="Fragile histidine triad"/>
    <property type="match status" value="1"/>
</dbReference>
<comment type="caution">
    <text evidence="14">The sequence shown here is derived from an EMBL/GenBank/DDBJ whole genome shotgun (WGS) entry which is preliminary data.</text>
</comment>